<evidence type="ECO:0000313" key="2">
    <source>
        <dbReference type="EMBL" id="CAL6115787.1"/>
    </source>
</evidence>
<organism evidence="1">
    <name type="scientific">Hexamita inflata</name>
    <dbReference type="NCBI Taxonomy" id="28002"/>
    <lineage>
        <taxon>Eukaryota</taxon>
        <taxon>Metamonada</taxon>
        <taxon>Diplomonadida</taxon>
        <taxon>Hexamitidae</taxon>
        <taxon>Hexamitinae</taxon>
        <taxon>Hexamita</taxon>
    </lineage>
</organism>
<keyword evidence="3" id="KW-1185">Reference proteome</keyword>
<evidence type="ECO:0000313" key="1">
    <source>
        <dbReference type="EMBL" id="CAI9917118.1"/>
    </source>
</evidence>
<accession>A0AA86NDF8</accession>
<dbReference type="EMBL" id="CATOUU010000120">
    <property type="protein sequence ID" value="CAI9917118.1"/>
    <property type="molecule type" value="Genomic_DNA"/>
</dbReference>
<dbReference type="Proteomes" id="UP001642409">
    <property type="component" value="Unassembled WGS sequence"/>
</dbReference>
<comment type="caution">
    <text evidence="1">The sequence shown here is derived from an EMBL/GenBank/DDBJ whole genome shotgun (WGS) entry which is preliminary data.</text>
</comment>
<sequence length="140" mass="15389">MTSSTQQFTCFGSIGINYGNTSLFRVHNLIVLALSENNKAVPNMWKQQIQELQLVQVLQVELTSVHQLEFKKLKTAQLKTLVYSKLILILVQQVMLVVSNVGIITDASGSVSITSSQSTQIYVNGVLRSDCAVLSNKNGC</sequence>
<protein>
    <submittedName>
        <fullName evidence="2">Hypothetical_protein</fullName>
    </submittedName>
</protein>
<dbReference type="AlphaFoldDB" id="A0AA86NDF8"/>
<reference evidence="1" key="1">
    <citation type="submission" date="2023-06" db="EMBL/GenBank/DDBJ databases">
        <authorList>
            <person name="Kurt Z."/>
        </authorList>
    </citation>
    <scope>NUCLEOTIDE SEQUENCE</scope>
</reference>
<evidence type="ECO:0000313" key="3">
    <source>
        <dbReference type="Proteomes" id="UP001642409"/>
    </source>
</evidence>
<proteinExistence type="predicted"/>
<gene>
    <name evidence="1" type="ORF">HINF_LOCUS4763</name>
    <name evidence="2" type="ORF">HINF_LOCUS78779</name>
</gene>
<name>A0AA86NDF8_9EUKA</name>
<reference evidence="2 3" key="2">
    <citation type="submission" date="2024-07" db="EMBL/GenBank/DDBJ databases">
        <authorList>
            <person name="Akdeniz Z."/>
        </authorList>
    </citation>
    <scope>NUCLEOTIDE SEQUENCE [LARGE SCALE GENOMIC DNA]</scope>
</reference>
<dbReference type="EMBL" id="CAXDID020000915">
    <property type="protein sequence ID" value="CAL6115787.1"/>
    <property type="molecule type" value="Genomic_DNA"/>
</dbReference>